<dbReference type="SUPFAM" id="SSF52540">
    <property type="entry name" value="P-loop containing nucleoside triphosphate hydrolases"/>
    <property type="match status" value="1"/>
</dbReference>
<sequence>MKIKSVTIHNFRSIKDGKFDFKDYTLLTGKNNVGKTNVMSALRIFYDNELKYSEKNDFPKFKTYDNESWIEISYKLTEEENENLKEEYKTTDCILKVRKYLKGDKVKSNQSNIYGYENGVLSENLFYGAKNISQGKLGNIIYIPDISKTDDTLKLSGPSPLRNIINFIMKKVITNSNAFKGLSTTFEEFNKEFKEESTEDGLSIDSFVNNVNENLKDWQIKFGLSINAIKPEDIVKNLITHYIQDDNLNGEKVSINSCGQGLQRNLIYTLIILSSKYVEKKENVKQDFSPDFTLILFEEPEAFLHPSQQENLNFGLKKLAGTKDTQILATTHSSIFINKNVEELTALCRIQKENGISNVFQLTNQDIQEMNDENLSIFKKFDDLVNDPSTEAGLKQEIRRRKLAVMPSDMSKKLEMESIKYMMWLDSERSSMFFAQVVLICEGATEKVFIDYLLDEKWSDLRNKGIYVLDAMGKFNIHRYMNIFEKLGIKHSIIIDSDENKGVQGVFNAYLEENKNEFTNKIFKFRKDIEDFLAIEKPCRKDLKPLNIMYKYKNNEISSDRINELQEEINNLI</sequence>
<dbReference type="InterPro" id="IPR034139">
    <property type="entry name" value="TOPRIM_OLD"/>
</dbReference>
<evidence type="ECO:0000259" key="1">
    <source>
        <dbReference type="Pfam" id="PF13175"/>
    </source>
</evidence>
<dbReference type="Gene3D" id="3.40.50.300">
    <property type="entry name" value="P-loop containing nucleotide triphosphate hydrolases"/>
    <property type="match status" value="1"/>
</dbReference>
<evidence type="ECO:0000313" key="3">
    <source>
        <dbReference type="EMBL" id="NFV27343.1"/>
    </source>
</evidence>
<name>A0A6B4JNE7_CLOBO</name>
<proteinExistence type="predicted"/>
<organism evidence="3 4">
    <name type="scientific">Clostridium botulinum</name>
    <dbReference type="NCBI Taxonomy" id="1491"/>
    <lineage>
        <taxon>Bacteria</taxon>
        <taxon>Bacillati</taxon>
        <taxon>Bacillota</taxon>
        <taxon>Clostridia</taxon>
        <taxon>Eubacteriales</taxon>
        <taxon>Clostridiaceae</taxon>
        <taxon>Clostridium</taxon>
    </lineage>
</organism>
<evidence type="ECO:0000259" key="2">
    <source>
        <dbReference type="Pfam" id="PF20469"/>
    </source>
</evidence>
<gene>
    <name evidence="3" type="ORF">FDG31_14415</name>
</gene>
<dbReference type="GO" id="GO:0004519">
    <property type="term" value="F:endonuclease activity"/>
    <property type="evidence" value="ECO:0007669"/>
    <property type="project" value="UniProtKB-KW"/>
</dbReference>
<protein>
    <submittedName>
        <fullName evidence="3">ATP-dependent endonuclease</fullName>
    </submittedName>
</protein>
<reference evidence="3 4" key="1">
    <citation type="submission" date="2019-04" db="EMBL/GenBank/DDBJ databases">
        <title>Genome sequencing of Clostridium botulinum Groups I-IV and Clostridium butyricum.</title>
        <authorList>
            <person name="Brunt J."/>
            <person name="Van Vliet A.H.M."/>
            <person name="Stringer S.C."/>
            <person name="Carter A.T."/>
            <person name="Peck M.W."/>
        </authorList>
    </citation>
    <scope>NUCLEOTIDE SEQUENCE [LARGE SCALE GENOMIC DNA]</scope>
    <source>
        <strain evidence="3 4">BL81</strain>
    </source>
</reference>
<keyword evidence="3" id="KW-0540">Nuclease</keyword>
<feature type="domain" description="Endonuclease GajA/Old nuclease/RecF-like AAA" evidence="1">
    <location>
        <begin position="1"/>
        <end position="337"/>
    </location>
</feature>
<dbReference type="InterPro" id="IPR051396">
    <property type="entry name" value="Bact_Antivir_Def_Nuclease"/>
</dbReference>
<dbReference type="InterPro" id="IPR041685">
    <property type="entry name" value="AAA_GajA/Old/RecF-like"/>
</dbReference>
<comment type="caution">
    <text evidence="3">The sequence shown here is derived from an EMBL/GenBank/DDBJ whole genome shotgun (WGS) entry which is preliminary data.</text>
</comment>
<keyword evidence="3" id="KW-0378">Hydrolase</keyword>
<dbReference type="Proteomes" id="UP000486903">
    <property type="component" value="Unassembled WGS sequence"/>
</dbReference>
<dbReference type="InterPro" id="IPR027417">
    <property type="entry name" value="P-loop_NTPase"/>
</dbReference>
<dbReference type="PANTHER" id="PTHR43581:SF4">
    <property type="entry name" value="ATP_GTP PHOSPHATASE"/>
    <property type="match status" value="1"/>
</dbReference>
<dbReference type="CDD" id="cd01026">
    <property type="entry name" value="TOPRIM_OLD"/>
    <property type="match status" value="1"/>
</dbReference>
<dbReference type="EMBL" id="SXFB01000014">
    <property type="protein sequence ID" value="NFV27343.1"/>
    <property type="molecule type" value="Genomic_DNA"/>
</dbReference>
<feature type="domain" description="OLD protein-like TOPRIM" evidence="2">
    <location>
        <begin position="433"/>
        <end position="498"/>
    </location>
</feature>
<dbReference type="AlphaFoldDB" id="A0A6B4JNE7"/>
<evidence type="ECO:0000313" key="4">
    <source>
        <dbReference type="Proteomes" id="UP000486903"/>
    </source>
</evidence>
<keyword evidence="3" id="KW-0255">Endonuclease</keyword>
<dbReference type="RefSeq" id="WP_003370286.1">
    <property type="nucleotide sequence ID" value="NZ_JACBBA010000005.1"/>
</dbReference>
<dbReference type="PANTHER" id="PTHR43581">
    <property type="entry name" value="ATP/GTP PHOSPHATASE"/>
    <property type="match status" value="1"/>
</dbReference>
<dbReference type="Pfam" id="PF13175">
    <property type="entry name" value="AAA_15"/>
    <property type="match status" value="1"/>
</dbReference>
<dbReference type="Pfam" id="PF20469">
    <property type="entry name" value="OLD-like_TOPRIM"/>
    <property type="match status" value="1"/>
</dbReference>
<accession>A0A6B4JNE7</accession>